<name>A0A401U9E8_9BACT</name>
<dbReference type="SMART" id="SM00450">
    <property type="entry name" value="RHOD"/>
    <property type="match status" value="1"/>
</dbReference>
<comment type="caution">
    <text evidence="3">The sequence shown here is derived from an EMBL/GenBank/DDBJ whole genome shotgun (WGS) entry which is preliminary data.</text>
</comment>
<dbReference type="InterPro" id="IPR036873">
    <property type="entry name" value="Rhodanese-like_dom_sf"/>
</dbReference>
<dbReference type="CDD" id="cd00158">
    <property type="entry name" value="RHOD"/>
    <property type="match status" value="1"/>
</dbReference>
<evidence type="ECO:0000313" key="3">
    <source>
        <dbReference type="EMBL" id="GCC51538.1"/>
    </source>
</evidence>
<evidence type="ECO:0000259" key="2">
    <source>
        <dbReference type="PROSITE" id="PS50206"/>
    </source>
</evidence>
<dbReference type="Gene3D" id="3.40.250.10">
    <property type="entry name" value="Rhodanese-like domain"/>
    <property type="match status" value="1"/>
</dbReference>
<dbReference type="PANTHER" id="PTHR43031">
    <property type="entry name" value="FAD-DEPENDENT OXIDOREDUCTASE"/>
    <property type="match status" value="1"/>
</dbReference>
<protein>
    <submittedName>
        <fullName evidence="3">Rhodanese-like domain-containing protein</fullName>
    </submittedName>
</protein>
<proteinExistence type="predicted"/>
<dbReference type="OrthoDB" id="9808735at2"/>
<gene>
    <name evidence="3" type="ORF">SanaruYs_17630</name>
</gene>
<dbReference type="RefSeq" id="WP_127122196.1">
    <property type="nucleotide sequence ID" value="NZ_BHXQ01000003.1"/>
</dbReference>
<sequence length="130" mass="14904">MKLLVTSLVLTFTMMNLSCQSQNNAVKQLETEAFAQKLKQTNTYNLVDIRTPDEYKQGHLDKAVMIDYYSSDFKNELNKLDKSKPLFYYCASGGRSGKTIPILQELGFKEVYELKVGFNGWRSANKPFVK</sequence>
<keyword evidence="1" id="KW-0732">Signal</keyword>
<feature type="domain" description="Rhodanese" evidence="2">
    <location>
        <begin position="40"/>
        <end position="130"/>
    </location>
</feature>
<reference evidence="3 4" key="1">
    <citation type="submission" date="2018-11" db="EMBL/GenBank/DDBJ databases">
        <title>Chryseotalea sanarue gen. nov., sp., nov., a member of the family Cytophagaceae, isolated from a brackish lake in Hamamatsu Japan.</title>
        <authorList>
            <person name="Maejima Y."/>
            <person name="Iino T."/>
            <person name="Muraguchi Y."/>
            <person name="Fukuda K."/>
            <person name="Ohkuma M."/>
            <person name="Moriuchi R."/>
            <person name="Dohra H."/>
            <person name="Kimbara K."/>
            <person name="Shintani M."/>
        </authorList>
    </citation>
    <scope>NUCLEOTIDE SEQUENCE [LARGE SCALE GENOMIC DNA]</scope>
    <source>
        <strain evidence="3 4">Ys</strain>
    </source>
</reference>
<accession>A0A401U9E8</accession>
<organism evidence="3 4">
    <name type="scientific">Chryseotalea sanaruensis</name>
    <dbReference type="NCBI Taxonomy" id="2482724"/>
    <lineage>
        <taxon>Bacteria</taxon>
        <taxon>Pseudomonadati</taxon>
        <taxon>Bacteroidota</taxon>
        <taxon>Cytophagia</taxon>
        <taxon>Cytophagales</taxon>
        <taxon>Chryseotaleaceae</taxon>
        <taxon>Chryseotalea</taxon>
    </lineage>
</organism>
<feature type="chain" id="PRO_5019271729" evidence="1">
    <location>
        <begin position="22"/>
        <end position="130"/>
    </location>
</feature>
<dbReference type="Pfam" id="PF00581">
    <property type="entry name" value="Rhodanese"/>
    <property type="match status" value="1"/>
</dbReference>
<feature type="signal peptide" evidence="1">
    <location>
        <begin position="1"/>
        <end position="21"/>
    </location>
</feature>
<dbReference type="AlphaFoldDB" id="A0A401U9E8"/>
<evidence type="ECO:0000313" key="4">
    <source>
        <dbReference type="Proteomes" id="UP000288227"/>
    </source>
</evidence>
<dbReference type="InterPro" id="IPR050229">
    <property type="entry name" value="GlpE_sulfurtransferase"/>
</dbReference>
<dbReference type="EMBL" id="BHXQ01000003">
    <property type="protein sequence ID" value="GCC51538.1"/>
    <property type="molecule type" value="Genomic_DNA"/>
</dbReference>
<keyword evidence="4" id="KW-1185">Reference proteome</keyword>
<dbReference type="SUPFAM" id="SSF52821">
    <property type="entry name" value="Rhodanese/Cell cycle control phosphatase"/>
    <property type="match status" value="1"/>
</dbReference>
<dbReference type="InterPro" id="IPR001763">
    <property type="entry name" value="Rhodanese-like_dom"/>
</dbReference>
<dbReference type="PANTHER" id="PTHR43031:SF1">
    <property type="entry name" value="PYRIDINE NUCLEOTIDE-DISULPHIDE OXIDOREDUCTASE"/>
    <property type="match status" value="1"/>
</dbReference>
<evidence type="ECO:0000256" key="1">
    <source>
        <dbReference type="SAM" id="SignalP"/>
    </source>
</evidence>
<dbReference type="Proteomes" id="UP000288227">
    <property type="component" value="Unassembled WGS sequence"/>
</dbReference>
<dbReference type="PROSITE" id="PS50206">
    <property type="entry name" value="RHODANESE_3"/>
    <property type="match status" value="1"/>
</dbReference>